<name>A0ABV6S7C5_9SPHN</name>
<dbReference type="RefSeq" id="WP_267225147.1">
    <property type="nucleotide sequence ID" value="NZ_JAPCWC010000066.1"/>
</dbReference>
<accession>A0ABV6S7C5</accession>
<evidence type="ECO:0000313" key="1">
    <source>
        <dbReference type="EMBL" id="MFC0685139.1"/>
    </source>
</evidence>
<dbReference type="EMBL" id="JBHLTM010000040">
    <property type="protein sequence ID" value="MFC0685139.1"/>
    <property type="molecule type" value="Genomic_DNA"/>
</dbReference>
<sequence>MKTQLTGFKATTEIKPSLDIEAEQHEIRAALQSVCDLLPHDASLPAYWSMTAYDPAGKHNNQSVQALTGVVLEYEKRYEVELLNALKQMPWHFLVADTERKSGQFVSVFFPLAFEPDINRFMRIAGVLVQQLGVYGLSKGSGTPTFLVKLVGGQQVQEHQGPAIGLNFISETKDVQANGAIQAYQGPKPLTVNPSAVKIAPAPLQGKEKQIAAHFRMLADLFDPE</sequence>
<comment type="caution">
    <text evidence="1">The sequence shown here is derived from an EMBL/GenBank/DDBJ whole genome shotgun (WGS) entry which is preliminary data.</text>
</comment>
<keyword evidence="2" id="KW-1185">Reference proteome</keyword>
<organism evidence="1 2">
    <name type="scientific">Novosphingobium clariflavum</name>
    <dbReference type="NCBI Taxonomy" id="2029884"/>
    <lineage>
        <taxon>Bacteria</taxon>
        <taxon>Pseudomonadati</taxon>
        <taxon>Pseudomonadota</taxon>
        <taxon>Alphaproteobacteria</taxon>
        <taxon>Sphingomonadales</taxon>
        <taxon>Sphingomonadaceae</taxon>
        <taxon>Novosphingobium</taxon>
    </lineage>
</organism>
<protein>
    <submittedName>
        <fullName evidence="1">Uncharacterized protein</fullName>
    </submittedName>
</protein>
<proteinExistence type="predicted"/>
<reference evidence="1 2" key="1">
    <citation type="submission" date="2024-09" db="EMBL/GenBank/DDBJ databases">
        <authorList>
            <person name="Sun Q."/>
            <person name="Mori K."/>
        </authorList>
    </citation>
    <scope>NUCLEOTIDE SEQUENCE [LARGE SCALE GENOMIC DNA]</scope>
    <source>
        <strain evidence="1 2">CICC 11035S</strain>
    </source>
</reference>
<dbReference type="Proteomes" id="UP001589858">
    <property type="component" value="Unassembled WGS sequence"/>
</dbReference>
<evidence type="ECO:0000313" key="2">
    <source>
        <dbReference type="Proteomes" id="UP001589858"/>
    </source>
</evidence>
<gene>
    <name evidence="1" type="ORF">ACFFF8_11070</name>
</gene>